<protein>
    <submittedName>
        <fullName evidence="6">P53 and DNA damage-regulated protein 1</fullName>
    </submittedName>
</protein>
<dbReference type="GeneID" id="100902639"/>
<dbReference type="RefSeq" id="XP_003742856.1">
    <property type="nucleotide sequence ID" value="XM_003742808.2"/>
</dbReference>
<feature type="coiled-coil region" evidence="4">
    <location>
        <begin position="91"/>
        <end position="118"/>
    </location>
</feature>
<dbReference type="PANTHER" id="PTHR21162">
    <property type="entry name" value="P53 AND DNA DAMAGE-REGULATED PROTEIN"/>
    <property type="match status" value="1"/>
</dbReference>
<dbReference type="KEGG" id="goe:100902639"/>
<dbReference type="CTD" id="81572"/>
<evidence type="ECO:0000256" key="3">
    <source>
        <dbReference type="ARBA" id="ARBA00023186"/>
    </source>
</evidence>
<evidence type="ECO:0000313" key="6">
    <source>
        <dbReference type="RefSeq" id="XP_003742856.1"/>
    </source>
</evidence>
<evidence type="ECO:0000256" key="4">
    <source>
        <dbReference type="SAM" id="Coils"/>
    </source>
</evidence>
<dbReference type="Proteomes" id="UP000694867">
    <property type="component" value="Unplaced"/>
</dbReference>
<keyword evidence="5" id="KW-1185">Reference proteome</keyword>
<dbReference type="CDD" id="cd22860">
    <property type="entry name" value="PDRG1"/>
    <property type="match status" value="1"/>
</dbReference>
<dbReference type="GO" id="GO:0005737">
    <property type="term" value="C:cytoplasm"/>
    <property type="evidence" value="ECO:0007669"/>
    <property type="project" value="UniProtKB-SubCell"/>
</dbReference>
<proteinExistence type="predicted"/>
<organism evidence="5 6">
    <name type="scientific">Galendromus occidentalis</name>
    <name type="common">western predatory mite</name>
    <dbReference type="NCBI Taxonomy" id="34638"/>
    <lineage>
        <taxon>Eukaryota</taxon>
        <taxon>Metazoa</taxon>
        <taxon>Ecdysozoa</taxon>
        <taxon>Arthropoda</taxon>
        <taxon>Chelicerata</taxon>
        <taxon>Arachnida</taxon>
        <taxon>Acari</taxon>
        <taxon>Parasitiformes</taxon>
        <taxon>Mesostigmata</taxon>
        <taxon>Gamasina</taxon>
        <taxon>Phytoseioidea</taxon>
        <taxon>Phytoseiidae</taxon>
        <taxon>Typhlodrominae</taxon>
        <taxon>Galendromus</taxon>
    </lineage>
</organism>
<evidence type="ECO:0000256" key="2">
    <source>
        <dbReference type="ARBA" id="ARBA00022490"/>
    </source>
</evidence>
<name>A0AAJ6VXP5_9ACAR</name>
<keyword evidence="2" id="KW-0963">Cytoplasm</keyword>
<gene>
    <name evidence="6" type="primary">LOC100902639</name>
</gene>
<reference evidence="6" key="1">
    <citation type="submission" date="2025-08" db="UniProtKB">
        <authorList>
            <consortium name="RefSeq"/>
        </authorList>
    </citation>
    <scope>IDENTIFICATION</scope>
</reference>
<dbReference type="PANTHER" id="PTHR21162:SF0">
    <property type="entry name" value="P53 AND DNA DAMAGE-REGULATED PROTEIN 1"/>
    <property type="match status" value="1"/>
</dbReference>
<keyword evidence="4" id="KW-0175">Coiled coil</keyword>
<dbReference type="InterPro" id="IPR009053">
    <property type="entry name" value="Prefoldin"/>
</dbReference>
<keyword evidence="3" id="KW-0143">Chaperone</keyword>
<sequence length="144" mass="16543">MEAAEHPEVNFLSEKVFKIVKQMEALAEDILADRQKMIELDKRRQKNREALRALKKLEAGKTEASRTWCVHGSSFVRTDTRVAEAAISAEQSEIENEIETVRKRMKKTMQELSSLEGRKGIEHFDLKPLNRDEKDALYKIIGAS</sequence>
<accession>A0AAJ6VXP5</accession>
<comment type="subcellular location">
    <subcellularLocation>
        <location evidence="1">Cytoplasm</location>
    </subcellularLocation>
</comment>
<evidence type="ECO:0000256" key="1">
    <source>
        <dbReference type="ARBA" id="ARBA00004496"/>
    </source>
</evidence>
<dbReference type="SUPFAM" id="SSF46579">
    <property type="entry name" value="Prefoldin"/>
    <property type="match status" value="1"/>
</dbReference>
<dbReference type="Gene3D" id="1.10.287.370">
    <property type="match status" value="1"/>
</dbReference>
<evidence type="ECO:0000313" key="5">
    <source>
        <dbReference type="Proteomes" id="UP000694867"/>
    </source>
</evidence>
<dbReference type="InterPro" id="IPR030482">
    <property type="entry name" value="PDRG1"/>
</dbReference>
<dbReference type="AlphaFoldDB" id="A0AAJ6VXP5"/>